<comment type="caution">
    <text evidence="1">The sequence shown here is derived from an EMBL/GenBank/DDBJ whole genome shotgun (WGS) entry which is preliminary data.</text>
</comment>
<evidence type="ECO:0000313" key="1">
    <source>
        <dbReference type="EMBL" id="GFY50220.1"/>
    </source>
</evidence>
<gene>
    <name evidence="1" type="ORF">TNIN_433361</name>
</gene>
<reference evidence="1" key="1">
    <citation type="submission" date="2020-08" db="EMBL/GenBank/DDBJ databases">
        <title>Multicomponent nature underlies the extraordinary mechanical properties of spider dragline silk.</title>
        <authorList>
            <person name="Kono N."/>
            <person name="Nakamura H."/>
            <person name="Mori M."/>
            <person name="Yoshida Y."/>
            <person name="Ohtoshi R."/>
            <person name="Malay A.D."/>
            <person name="Moran D.A.P."/>
            <person name="Tomita M."/>
            <person name="Numata K."/>
            <person name="Arakawa K."/>
        </authorList>
    </citation>
    <scope>NUCLEOTIDE SEQUENCE</scope>
</reference>
<sequence>MSGRTYALDVRLNLPQSNEVKCVIHDLEEVTIDFMKFIDYIDEKEIWNAVYTYVEKRDLRVSSVGCAKVRDEKCFPSRCLRTYMFTSVRHHMTSLAQLNHTPAHYNVDMQKVFHNMHPERCIVGNDVIN</sequence>
<dbReference type="Proteomes" id="UP000886998">
    <property type="component" value="Unassembled WGS sequence"/>
</dbReference>
<dbReference type="EMBL" id="BMAV01007362">
    <property type="protein sequence ID" value="GFY50220.1"/>
    <property type="molecule type" value="Genomic_DNA"/>
</dbReference>
<keyword evidence="2" id="KW-1185">Reference proteome</keyword>
<proteinExistence type="predicted"/>
<dbReference type="AlphaFoldDB" id="A0A8X7C008"/>
<organism evidence="1 2">
    <name type="scientific">Trichonephila inaurata madagascariensis</name>
    <dbReference type="NCBI Taxonomy" id="2747483"/>
    <lineage>
        <taxon>Eukaryota</taxon>
        <taxon>Metazoa</taxon>
        <taxon>Ecdysozoa</taxon>
        <taxon>Arthropoda</taxon>
        <taxon>Chelicerata</taxon>
        <taxon>Arachnida</taxon>
        <taxon>Araneae</taxon>
        <taxon>Araneomorphae</taxon>
        <taxon>Entelegynae</taxon>
        <taxon>Araneoidea</taxon>
        <taxon>Nephilidae</taxon>
        <taxon>Trichonephila</taxon>
        <taxon>Trichonephila inaurata</taxon>
    </lineage>
</organism>
<accession>A0A8X7C008</accession>
<evidence type="ECO:0000313" key="2">
    <source>
        <dbReference type="Proteomes" id="UP000886998"/>
    </source>
</evidence>
<protein>
    <submittedName>
        <fullName evidence="1">Uncharacterized protein</fullName>
    </submittedName>
</protein>
<name>A0A8X7C008_9ARAC</name>